<proteinExistence type="predicted"/>
<feature type="domain" description="C3H1-type" evidence="6">
    <location>
        <begin position="108"/>
        <end position="136"/>
    </location>
</feature>
<organism evidence="7 8">
    <name type="scientific">Zostera marina</name>
    <name type="common">Eelgrass</name>
    <dbReference type="NCBI Taxonomy" id="29655"/>
    <lineage>
        <taxon>Eukaryota</taxon>
        <taxon>Viridiplantae</taxon>
        <taxon>Streptophyta</taxon>
        <taxon>Embryophyta</taxon>
        <taxon>Tracheophyta</taxon>
        <taxon>Spermatophyta</taxon>
        <taxon>Magnoliopsida</taxon>
        <taxon>Liliopsida</taxon>
        <taxon>Zosteraceae</taxon>
        <taxon>Zostera</taxon>
    </lineage>
</organism>
<dbReference type="GO" id="GO:0003677">
    <property type="term" value="F:DNA binding"/>
    <property type="evidence" value="ECO:0007669"/>
    <property type="project" value="UniProtKB-KW"/>
</dbReference>
<dbReference type="Gene3D" id="2.30.30.1190">
    <property type="match status" value="1"/>
</dbReference>
<evidence type="ECO:0000256" key="3">
    <source>
        <dbReference type="ARBA" id="ARBA00022833"/>
    </source>
</evidence>
<reference evidence="8" key="1">
    <citation type="journal article" date="2016" name="Nature">
        <title>The genome of the seagrass Zostera marina reveals angiosperm adaptation to the sea.</title>
        <authorList>
            <person name="Olsen J.L."/>
            <person name="Rouze P."/>
            <person name="Verhelst B."/>
            <person name="Lin Y.-C."/>
            <person name="Bayer T."/>
            <person name="Collen J."/>
            <person name="Dattolo E."/>
            <person name="De Paoli E."/>
            <person name="Dittami S."/>
            <person name="Maumus F."/>
            <person name="Michel G."/>
            <person name="Kersting A."/>
            <person name="Lauritano C."/>
            <person name="Lohaus R."/>
            <person name="Toepel M."/>
            <person name="Tonon T."/>
            <person name="Vanneste K."/>
            <person name="Amirebrahimi M."/>
            <person name="Brakel J."/>
            <person name="Bostroem C."/>
            <person name="Chovatia M."/>
            <person name="Grimwood J."/>
            <person name="Jenkins J.W."/>
            <person name="Jueterbock A."/>
            <person name="Mraz A."/>
            <person name="Stam W.T."/>
            <person name="Tice H."/>
            <person name="Bornberg-Bauer E."/>
            <person name="Green P.J."/>
            <person name="Pearson G.A."/>
            <person name="Procaccini G."/>
            <person name="Duarte C.M."/>
            <person name="Schmutz J."/>
            <person name="Reusch T.B.H."/>
            <person name="Van de Peer Y."/>
        </authorList>
    </citation>
    <scope>NUCLEOTIDE SEQUENCE [LARGE SCALE GENOMIC DNA]</scope>
    <source>
        <strain evidence="8">cv. Finnish</strain>
    </source>
</reference>
<dbReference type="AlphaFoldDB" id="A0A0K9PR44"/>
<evidence type="ECO:0000256" key="5">
    <source>
        <dbReference type="PROSITE-ProRule" id="PRU00723"/>
    </source>
</evidence>
<dbReference type="PROSITE" id="PS50103">
    <property type="entry name" value="ZF_C3H1"/>
    <property type="match status" value="5"/>
</dbReference>
<evidence type="ECO:0000259" key="6">
    <source>
        <dbReference type="PROSITE" id="PS50103"/>
    </source>
</evidence>
<dbReference type="EMBL" id="LFYR01000718">
    <property type="protein sequence ID" value="KMZ70677.1"/>
    <property type="molecule type" value="Genomic_DNA"/>
</dbReference>
<evidence type="ECO:0000313" key="8">
    <source>
        <dbReference type="Proteomes" id="UP000036987"/>
    </source>
</evidence>
<sequence length="268" mass="29924">MQVPLSPLNECLPERPGEPDCLYFMRTQKCKFGNTCRFNHPKDNFNAETADASTFPERPHEPICSYYAKTGNCMFGVHCIYNHPKDLQIPGFSVSPASMHNTKGLPIRPEEPDCPFYLRTGSCKYGATCRYSHPEWNGQTIYQPLGNMNLSASFIPNTDPGLPQADQGSSIYPQRPGKTVCHFYMKTGQCKFAVTCKFHHPPNWTAPKEDVELTAAGLPRREGSIMCPFYKKNNHCMYGATCRYDHPPVEEVTVTLAGEGAAATEVNA</sequence>
<dbReference type="OrthoDB" id="411372at2759"/>
<evidence type="ECO:0000313" key="7">
    <source>
        <dbReference type="EMBL" id="KMZ70677.1"/>
    </source>
</evidence>
<protein>
    <recommendedName>
        <fullName evidence="6">C3H1-type domain-containing protein</fullName>
    </recommendedName>
</protein>
<feature type="zinc finger region" description="C3H1-type" evidence="5">
    <location>
        <begin position="221"/>
        <end position="249"/>
    </location>
</feature>
<feature type="domain" description="C3H1-type" evidence="6">
    <location>
        <begin position="15"/>
        <end position="43"/>
    </location>
</feature>
<dbReference type="InterPro" id="IPR000571">
    <property type="entry name" value="Znf_CCCH"/>
</dbReference>
<feature type="domain" description="C3H1-type" evidence="6">
    <location>
        <begin position="221"/>
        <end position="249"/>
    </location>
</feature>
<feature type="zinc finger region" description="C3H1-type" evidence="5">
    <location>
        <begin position="58"/>
        <end position="86"/>
    </location>
</feature>
<keyword evidence="4" id="KW-0238">DNA-binding</keyword>
<dbReference type="Gene3D" id="4.10.1000.10">
    <property type="entry name" value="Zinc finger, CCCH-type"/>
    <property type="match status" value="2"/>
</dbReference>
<dbReference type="Pfam" id="PF00642">
    <property type="entry name" value="zf-CCCH"/>
    <property type="match status" value="5"/>
</dbReference>
<feature type="zinc finger region" description="C3H1-type" evidence="5">
    <location>
        <begin position="175"/>
        <end position="203"/>
    </location>
</feature>
<dbReference type="SUPFAM" id="SSF90229">
    <property type="entry name" value="CCCH zinc finger"/>
    <property type="match status" value="5"/>
</dbReference>
<dbReference type="PANTHER" id="PTHR12506">
    <property type="entry name" value="PROTEIN PHOSPHATASE RELATED"/>
    <property type="match status" value="1"/>
</dbReference>
<keyword evidence="3 5" id="KW-0862">Zinc</keyword>
<dbReference type="STRING" id="29655.A0A0K9PR44"/>
<name>A0A0K9PR44_ZOSMR</name>
<evidence type="ECO:0000256" key="2">
    <source>
        <dbReference type="ARBA" id="ARBA00022771"/>
    </source>
</evidence>
<feature type="zinc finger region" description="C3H1-type" evidence="5">
    <location>
        <begin position="15"/>
        <end position="43"/>
    </location>
</feature>
<feature type="domain" description="C3H1-type" evidence="6">
    <location>
        <begin position="175"/>
        <end position="203"/>
    </location>
</feature>
<evidence type="ECO:0000256" key="1">
    <source>
        <dbReference type="ARBA" id="ARBA00022723"/>
    </source>
</evidence>
<evidence type="ECO:0000256" key="4">
    <source>
        <dbReference type="ARBA" id="ARBA00023125"/>
    </source>
</evidence>
<keyword evidence="2 5" id="KW-0863">Zinc-finger</keyword>
<keyword evidence="1 5" id="KW-0479">Metal-binding</keyword>
<dbReference type="InterPro" id="IPR036855">
    <property type="entry name" value="Znf_CCCH_sf"/>
</dbReference>
<dbReference type="PANTHER" id="PTHR12506:SF82">
    <property type="entry name" value="ZINC FINGER CCCH DOMAIN-CONTAINING PROTEIN 64-RELATED"/>
    <property type="match status" value="1"/>
</dbReference>
<comment type="caution">
    <text evidence="7">The sequence shown here is derived from an EMBL/GenBank/DDBJ whole genome shotgun (WGS) entry which is preliminary data.</text>
</comment>
<dbReference type="InterPro" id="IPR050974">
    <property type="entry name" value="Plant_ZF_CCCH"/>
</dbReference>
<dbReference type="Proteomes" id="UP000036987">
    <property type="component" value="Unassembled WGS sequence"/>
</dbReference>
<feature type="zinc finger region" description="C3H1-type" evidence="5">
    <location>
        <begin position="108"/>
        <end position="136"/>
    </location>
</feature>
<dbReference type="GO" id="GO:0003729">
    <property type="term" value="F:mRNA binding"/>
    <property type="evidence" value="ECO:0007669"/>
    <property type="project" value="UniProtKB-ARBA"/>
</dbReference>
<feature type="domain" description="C3H1-type" evidence="6">
    <location>
        <begin position="58"/>
        <end position="86"/>
    </location>
</feature>
<dbReference type="OMA" id="YIHARSA"/>
<dbReference type="SMART" id="SM00356">
    <property type="entry name" value="ZnF_C3H1"/>
    <property type="match status" value="5"/>
</dbReference>
<dbReference type="GO" id="GO:0008270">
    <property type="term" value="F:zinc ion binding"/>
    <property type="evidence" value="ECO:0007669"/>
    <property type="project" value="UniProtKB-KW"/>
</dbReference>
<gene>
    <name evidence="7" type="ORF">ZOSMA_196G00260</name>
</gene>
<accession>A0A0K9PR44</accession>
<keyword evidence="8" id="KW-1185">Reference proteome</keyword>